<proteinExistence type="predicted"/>
<reference evidence="3" key="1">
    <citation type="submission" date="2020-04" db="EMBL/GenBank/DDBJ databases">
        <authorList>
            <person name="Alioto T."/>
            <person name="Alioto T."/>
            <person name="Gomez Garrido J."/>
        </authorList>
    </citation>
    <scope>NUCLEOTIDE SEQUENCE</scope>
    <source>
        <strain evidence="3">A484AB</strain>
    </source>
</reference>
<evidence type="ECO:0000256" key="2">
    <source>
        <dbReference type="ARBA" id="ARBA00023043"/>
    </source>
</evidence>
<dbReference type="SUPFAM" id="SSF48403">
    <property type="entry name" value="Ankyrin repeat"/>
    <property type="match status" value="1"/>
</dbReference>
<gene>
    <name evidence="3" type="ORF">PACLA_8A085922</name>
</gene>
<dbReference type="AlphaFoldDB" id="A0A7D9IP88"/>
<protein>
    <submittedName>
        <fullName evidence="3">Ankyrin repeat and SOCS box 13-like</fullName>
    </submittedName>
</protein>
<dbReference type="InterPro" id="IPR050776">
    <property type="entry name" value="Ank_Repeat/CDKN_Inhibitor"/>
</dbReference>
<dbReference type="Pfam" id="PF12796">
    <property type="entry name" value="Ank_2"/>
    <property type="match status" value="1"/>
</dbReference>
<dbReference type="PROSITE" id="PS50088">
    <property type="entry name" value="ANK_REPEAT"/>
    <property type="match status" value="2"/>
</dbReference>
<keyword evidence="4" id="KW-1185">Reference proteome</keyword>
<evidence type="ECO:0000313" key="3">
    <source>
        <dbReference type="EMBL" id="CAB4010254.1"/>
    </source>
</evidence>
<name>A0A7D9IP88_PARCT</name>
<dbReference type="GO" id="GO:0005634">
    <property type="term" value="C:nucleus"/>
    <property type="evidence" value="ECO:0007669"/>
    <property type="project" value="TreeGrafter"/>
</dbReference>
<evidence type="ECO:0000256" key="1">
    <source>
        <dbReference type="ARBA" id="ARBA00022737"/>
    </source>
</evidence>
<evidence type="ECO:0000313" key="4">
    <source>
        <dbReference type="Proteomes" id="UP001152795"/>
    </source>
</evidence>
<keyword evidence="1" id="KW-0677">Repeat</keyword>
<dbReference type="Proteomes" id="UP001152795">
    <property type="component" value="Unassembled WGS sequence"/>
</dbReference>
<dbReference type="PANTHER" id="PTHR24201">
    <property type="entry name" value="ANK_REP_REGION DOMAIN-CONTAINING PROTEIN"/>
    <property type="match status" value="1"/>
</dbReference>
<dbReference type="EMBL" id="CACRXK020006723">
    <property type="protein sequence ID" value="CAB4010254.1"/>
    <property type="molecule type" value="Genomic_DNA"/>
</dbReference>
<dbReference type="InterPro" id="IPR002110">
    <property type="entry name" value="Ankyrin_rpt"/>
</dbReference>
<sequence length="191" mass="21693">MLLNASAWVDVQESWGRTPVFLAIEKRNIDIVTLLLQRKANVHIADSIKGHTSLILAASQGDTGCMRLLLDYSADPNCQDIFGQTPLHHVVNETTDDNTEKCIRQLAAYGAVCSRDNKDRSPVDILLDKNRFSDAETMIQLTCKPRTLRSICWVKVRQNLQTQKILDLRELKIPKCLIRFIEDDLAFLETN</sequence>
<dbReference type="SMART" id="SM00248">
    <property type="entry name" value="ANK"/>
    <property type="match status" value="3"/>
</dbReference>
<organism evidence="3 4">
    <name type="scientific">Paramuricea clavata</name>
    <name type="common">Red gorgonian</name>
    <name type="synonym">Violescent sea-whip</name>
    <dbReference type="NCBI Taxonomy" id="317549"/>
    <lineage>
        <taxon>Eukaryota</taxon>
        <taxon>Metazoa</taxon>
        <taxon>Cnidaria</taxon>
        <taxon>Anthozoa</taxon>
        <taxon>Octocorallia</taxon>
        <taxon>Malacalcyonacea</taxon>
        <taxon>Plexauridae</taxon>
        <taxon>Paramuricea</taxon>
    </lineage>
</organism>
<dbReference type="PROSITE" id="PS50297">
    <property type="entry name" value="ANK_REP_REGION"/>
    <property type="match status" value="2"/>
</dbReference>
<comment type="caution">
    <text evidence="3">The sequence shown here is derived from an EMBL/GenBank/DDBJ whole genome shotgun (WGS) entry which is preliminary data.</text>
</comment>
<keyword evidence="2" id="KW-0040">ANK repeat</keyword>
<dbReference type="Gene3D" id="1.25.40.20">
    <property type="entry name" value="Ankyrin repeat-containing domain"/>
    <property type="match status" value="1"/>
</dbReference>
<dbReference type="OrthoDB" id="5950161at2759"/>
<accession>A0A7D9IP88</accession>
<dbReference type="PANTHER" id="PTHR24201:SF16">
    <property type="entry name" value="ANKYRIN-1-LIKE-RELATED"/>
    <property type="match status" value="1"/>
</dbReference>
<dbReference type="InterPro" id="IPR036770">
    <property type="entry name" value="Ankyrin_rpt-contain_sf"/>
</dbReference>